<protein>
    <submittedName>
        <fullName evidence="1">Uncharacterized protein</fullName>
    </submittedName>
</protein>
<gene>
    <name evidence="1" type="ORF">UFOVP606_56</name>
</gene>
<accession>A0A6J5N789</accession>
<name>A0A6J5N789_9CAUD</name>
<feature type="non-terminal residue" evidence="1">
    <location>
        <position position="182"/>
    </location>
</feature>
<organism evidence="1">
    <name type="scientific">uncultured Caudovirales phage</name>
    <dbReference type="NCBI Taxonomy" id="2100421"/>
    <lineage>
        <taxon>Viruses</taxon>
        <taxon>Duplodnaviria</taxon>
        <taxon>Heunggongvirae</taxon>
        <taxon>Uroviricota</taxon>
        <taxon>Caudoviricetes</taxon>
        <taxon>Peduoviridae</taxon>
        <taxon>Maltschvirus</taxon>
        <taxon>Maltschvirus maltsch</taxon>
    </lineage>
</organism>
<sequence length="182" mass="20133">MSVTILSYPTKVVNGNPAQVSRWNSVHQPIQFKLRRKDSVVQSITRFDATTITIQIYGDVDVHALDSTVYFSSGAITGTGTIVAVIASSSIFSLIRVAFSTTVTATQLGGYLNWVSTRTNYYVETIIYGVDNTPSYYELGSSINKPSTEGILTLDVSSFLKPLVDYIDTYDYTTLNLRDQTR</sequence>
<reference evidence="1" key="1">
    <citation type="submission" date="2020-04" db="EMBL/GenBank/DDBJ databases">
        <authorList>
            <person name="Chiriac C."/>
            <person name="Salcher M."/>
            <person name="Ghai R."/>
            <person name="Kavagutti S V."/>
        </authorList>
    </citation>
    <scope>NUCLEOTIDE SEQUENCE</scope>
</reference>
<proteinExistence type="predicted"/>
<evidence type="ECO:0000313" key="1">
    <source>
        <dbReference type="EMBL" id="CAB4153256.1"/>
    </source>
</evidence>
<dbReference type="EMBL" id="LR796585">
    <property type="protein sequence ID" value="CAB4153256.1"/>
    <property type="molecule type" value="Genomic_DNA"/>
</dbReference>